<evidence type="ECO:0000313" key="2">
    <source>
        <dbReference type="EMBL" id="RZC71001.1"/>
    </source>
</evidence>
<dbReference type="AlphaFoldDB" id="A0A4Y7KFR8"/>
<sequence>MESRIVDGHGVDPCVDSNSTERVHPKLVFLQFHLVIRIPTAKNKKQGATFRSNGNAAITPNKMRKCSKHIVLALEVKSILVPHQDESNDMEDDEAISLGVDSVPTTDPPNPDNEMSHSMEDDGYIASHVDDIQDRIAELEALLRTDAEIRNIP</sequence>
<dbReference type="EMBL" id="CM010721">
    <property type="protein sequence ID" value="RZC71001.1"/>
    <property type="molecule type" value="Genomic_DNA"/>
</dbReference>
<proteinExistence type="predicted"/>
<feature type="region of interest" description="Disordered" evidence="1">
    <location>
        <begin position="99"/>
        <end position="126"/>
    </location>
</feature>
<reference evidence="2 3" key="1">
    <citation type="journal article" date="2018" name="Science">
        <title>The opium poppy genome and morphinan production.</title>
        <authorList>
            <person name="Guo L."/>
            <person name="Winzer T."/>
            <person name="Yang X."/>
            <person name="Li Y."/>
            <person name="Ning Z."/>
            <person name="He Z."/>
            <person name="Teodor R."/>
            <person name="Lu Y."/>
            <person name="Bowser T.A."/>
            <person name="Graham I.A."/>
            <person name="Ye K."/>
        </authorList>
    </citation>
    <scope>NUCLEOTIDE SEQUENCE [LARGE SCALE GENOMIC DNA]</scope>
    <source>
        <strain evidence="3">cv. HN1</strain>
        <tissue evidence="2">Leaves</tissue>
    </source>
</reference>
<evidence type="ECO:0000256" key="1">
    <source>
        <dbReference type="SAM" id="MobiDB-lite"/>
    </source>
</evidence>
<protein>
    <submittedName>
        <fullName evidence="2">Uncharacterized protein</fullName>
    </submittedName>
</protein>
<dbReference type="Proteomes" id="UP000316621">
    <property type="component" value="Chromosome 7"/>
</dbReference>
<name>A0A4Y7KFR8_PAPSO</name>
<keyword evidence="3" id="KW-1185">Reference proteome</keyword>
<gene>
    <name evidence="2" type="ORF">C5167_034176</name>
</gene>
<dbReference type="Gramene" id="RZC71001">
    <property type="protein sequence ID" value="RZC71001"/>
    <property type="gene ID" value="C5167_034176"/>
</dbReference>
<evidence type="ECO:0000313" key="3">
    <source>
        <dbReference type="Proteomes" id="UP000316621"/>
    </source>
</evidence>
<organism evidence="2 3">
    <name type="scientific">Papaver somniferum</name>
    <name type="common">Opium poppy</name>
    <dbReference type="NCBI Taxonomy" id="3469"/>
    <lineage>
        <taxon>Eukaryota</taxon>
        <taxon>Viridiplantae</taxon>
        <taxon>Streptophyta</taxon>
        <taxon>Embryophyta</taxon>
        <taxon>Tracheophyta</taxon>
        <taxon>Spermatophyta</taxon>
        <taxon>Magnoliopsida</taxon>
        <taxon>Ranunculales</taxon>
        <taxon>Papaveraceae</taxon>
        <taxon>Papaveroideae</taxon>
        <taxon>Papaver</taxon>
    </lineage>
</organism>
<accession>A0A4Y7KFR8</accession>